<feature type="domain" description="Nitroreductase" evidence="3">
    <location>
        <begin position="67"/>
        <end position="152"/>
    </location>
</feature>
<dbReference type="AlphaFoldDB" id="A0A4Y8WQJ2"/>
<keyword evidence="5" id="KW-1185">Reference proteome</keyword>
<gene>
    <name evidence="4" type="ORF">E4P47_06375</name>
</gene>
<organism evidence="4 5">
    <name type="scientific">Porphyromonas levii</name>
    <dbReference type="NCBI Taxonomy" id="28114"/>
    <lineage>
        <taxon>Bacteria</taxon>
        <taxon>Pseudomonadati</taxon>
        <taxon>Bacteroidota</taxon>
        <taxon>Bacteroidia</taxon>
        <taxon>Bacteroidales</taxon>
        <taxon>Porphyromonadaceae</taxon>
        <taxon>Porphyromonas</taxon>
    </lineage>
</organism>
<keyword evidence="2" id="KW-0560">Oxidoreductase</keyword>
<comment type="similarity">
    <text evidence="1">Belongs to the nitroreductase family.</text>
</comment>
<dbReference type="PANTHER" id="PTHR43673">
    <property type="entry name" value="NAD(P)H NITROREDUCTASE YDGI-RELATED"/>
    <property type="match status" value="1"/>
</dbReference>
<evidence type="ECO:0000256" key="1">
    <source>
        <dbReference type="ARBA" id="ARBA00007118"/>
    </source>
</evidence>
<sequence>MFSHTTFLTRKRRSVRQYTDERIKPEVLQDILEAGLRAPTSKNSRSTRFIVVEDKAMLQELSACKKHGGAFVAEAALAIVVCSDSEKSARPYSDCAIAASFMQLAVTDHDLGSCWCHVEDTLAPTGTTAEAYVRERLGLPERFKVLCILGIGEVAEADMLKPRDRELEWERTYVEQYEEREE</sequence>
<reference evidence="4 5" key="1">
    <citation type="submission" date="2019-03" db="EMBL/GenBank/DDBJ databases">
        <title>Porphyromonas levii Isolated from the Uterus of Dairy Cows.</title>
        <authorList>
            <person name="Francis A.M."/>
        </authorList>
    </citation>
    <scope>NUCLEOTIDE SEQUENCE [LARGE SCALE GENOMIC DNA]</scope>
    <source>
        <strain evidence="4 5">AF5678</strain>
    </source>
</reference>
<dbReference type="SUPFAM" id="SSF55469">
    <property type="entry name" value="FMN-dependent nitroreductase-like"/>
    <property type="match status" value="1"/>
</dbReference>
<feature type="domain" description="Nitroreductase" evidence="3">
    <location>
        <begin position="10"/>
        <end position="61"/>
    </location>
</feature>
<name>A0A4Y8WQJ2_9PORP</name>
<evidence type="ECO:0000256" key="2">
    <source>
        <dbReference type="ARBA" id="ARBA00023002"/>
    </source>
</evidence>
<dbReference type="PANTHER" id="PTHR43673:SF10">
    <property type="entry name" value="NADH DEHYDROGENASE_NAD(P)H NITROREDUCTASE XCC3605-RELATED"/>
    <property type="match status" value="1"/>
</dbReference>
<evidence type="ECO:0000259" key="3">
    <source>
        <dbReference type="Pfam" id="PF00881"/>
    </source>
</evidence>
<dbReference type="Gene3D" id="3.40.109.10">
    <property type="entry name" value="NADH Oxidase"/>
    <property type="match status" value="1"/>
</dbReference>
<accession>A0A4Y8WQJ2</accession>
<proteinExistence type="inferred from homology"/>
<dbReference type="InterPro" id="IPR000415">
    <property type="entry name" value="Nitroreductase-like"/>
</dbReference>
<evidence type="ECO:0000313" key="5">
    <source>
        <dbReference type="Proteomes" id="UP000297225"/>
    </source>
</evidence>
<dbReference type="EMBL" id="SPNC01000092">
    <property type="protein sequence ID" value="TFH94719.1"/>
    <property type="molecule type" value="Genomic_DNA"/>
</dbReference>
<dbReference type="CDD" id="cd02151">
    <property type="entry name" value="nitroreductase"/>
    <property type="match status" value="1"/>
</dbReference>
<protein>
    <recommendedName>
        <fullName evidence="3">Nitroreductase domain-containing protein</fullName>
    </recommendedName>
</protein>
<dbReference type="GO" id="GO:0016491">
    <property type="term" value="F:oxidoreductase activity"/>
    <property type="evidence" value="ECO:0007669"/>
    <property type="project" value="UniProtKB-KW"/>
</dbReference>
<dbReference type="OrthoDB" id="9809288at2"/>
<dbReference type="Pfam" id="PF00881">
    <property type="entry name" value="Nitroreductase"/>
    <property type="match status" value="2"/>
</dbReference>
<evidence type="ECO:0000313" key="4">
    <source>
        <dbReference type="EMBL" id="TFH94719.1"/>
    </source>
</evidence>
<dbReference type="Proteomes" id="UP000297225">
    <property type="component" value="Unassembled WGS sequence"/>
</dbReference>
<dbReference type="STRING" id="1122973.GCA_000379925_01715"/>
<dbReference type="InterPro" id="IPR029479">
    <property type="entry name" value="Nitroreductase"/>
</dbReference>
<comment type="caution">
    <text evidence="4">The sequence shown here is derived from an EMBL/GenBank/DDBJ whole genome shotgun (WGS) entry which is preliminary data.</text>
</comment>